<evidence type="ECO:0000313" key="2">
    <source>
        <dbReference type="EMBL" id="SNS39749.1"/>
    </source>
</evidence>
<feature type="compositionally biased region" description="Basic residues" evidence="1">
    <location>
        <begin position="28"/>
        <end position="37"/>
    </location>
</feature>
<keyword evidence="3" id="KW-1185">Reference proteome</keyword>
<organism evidence="2 3">
    <name type="scientific">Geodermatophilus saharensis</name>
    <dbReference type="NCBI Taxonomy" id="1137994"/>
    <lineage>
        <taxon>Bacteria</taxon>
        <taxon>Bacillati</taxon>
        <taxon>Actinomycetota</taxon>
        <taxon>Actinomycetes</taxon>
        <taxon>Geodermatophilales</taxon>
        <taxon>Geodermatophilaceae</taxon>
        <taxon>Geodermatophilus</taxon>
    </lineage>
</organism>
<feature type="region of interest" description="Disordered" evidence="1">
    <location>
        <begin position="1"/>
        <end position="42"/>
    </location>
</feature>
<evidence type="ECO:0000313" key="3">
    <source>
        <dbReference type="Proteomes" id="UP000198386"/>
    </source>
</evidence>
<sequence>MSRTIGLRPTEDDARISREAVRGNERRGHGRRGRRHGPVLSPTDLACSVATIVPTSTQARPAVLRPGIELGGVPTRFLVDELRSIDVRSVDGEPASSLHRNELEEVEVARYPGR</sequence>
<reference evidence="3" key="1">
    <citation type="submission" date="2017-06" db="EMBL/GenBank/DDBJ databases">
        <authorList>
            <person name="Varghese N."/>
            <person name="Submissions S."/>
        </authorList>
    </citation>
    <scope>NUCLEOTIDE SEQUENCE [LARGE SCALE GENOMIC DNA]</scope>
    <source>
        <strain evidence="3">DSM 45423</strain>
    </source>
</reference>
<accession>A0A239E5L8</accession>
<dbReference type="RefSeq" id="WP_245817136.1">
    <property type="nucleotide sequence ID" value="NZ_FZOH01000004.1"/>
</dbReference>
<name>A0A239E5L8_9ACTN</name>
<dbReference type="EMBL" id="FZOH01000004">
    <property type="protein sequence ID" value="SNS39749.1"/>
    <property type="molecule type" value="Genomic_DNA"/>
</dbReference>
<dbReference type="AlphaFoldDB" id="A0A239E5L8"/>
<feature type="compositionally biased region" description="Basic and acidic residues" evidence="1">
    <location>
        <begin position="9"/>
        <end position="27"/>
    </location>
</feature>
<proteinExistence type="predicted"/>
<dbReference type="SUPFAM" id="SSF50118">
    <property type="entry name" value="Cell growth inhibitor/plasmid maintenance toxic component"/>
    <property type="match status" value="1"/>
</dbReference>
<gene>
    <name evidence="2" type="ORF">SAMN04488107_2387</name>
</gene>
<evidence type="ECO:0000256" key="1">
    <source>
        <dbReference type="SAM" id="MobiDB-lite"/>
    </source>
</evidence>
<dbReference type="Proteomes" id="UP000198386">
    <property type="component" value="Unassembled WGS sequence"/>
</dbReference>
<protein>
    <submittedName>
        <fullName evidence="2">mRNA interferase MazF</fullName>
    </submittedName>
</protein>